<dbReference type="Proteomes" id="UP000030669">
    <property type="component" value="Unassembled WGS sequence"/>
</dbReference>
<name>S7QCG0_GLOTA</name>
<sequence>MAEPVLAAAGERAVPDGGVPRRGLDTPSKFAGPSTSSGSGTLVHDPAVSAQPPEGAEVRRSRSEVPSSPRQPGPQGETLPIRFLTLQSYAGLPIEALPVPPMLYPPYVGPATPQNPMQSYDSVQANIQTPYYVTTLDIIPST</sequence>
<proteinExistence type="predicted"/>
<feature type="region of interest" description="Disordered" evidence="1">
    <location>
        <begin position="1"/>
        <end position="80"/>
    </location>
</feature>
<dbReference type="EMBL" id="KB469299">
    <property type="protein sequence ID" value="EPQ57017.1"/>
    <property type="molecule type" value="Genomic_DNA"/>
</dbReference>
<dbReference type="HOGENOM" id="CLU_1815996_0_0_1"/>
<protein>
    <submittedName>
        <fullName evidence="2">Uncharacterized protein</fullName>
    </submittedName>
</protein>
<evidence type="ECO:0000256" key="1">
    <source>
        <dbReference type="SAM" id="MobiDB-lite"/>
    </source>
</evidence>
<dbReference type="GeneID" id="19299986"/>
<dbReference type="KEGG" id="gtr:GLOTRDRAFT_115112"/>
<dbReference type="RefSeq" id="XP_007864183.1">
    <property type="nucleotide sequence ID" value="XM_007865992.1"/>
</dbReference>
<dbReference type="AlphaFoldDB" id="S7QCG0"/>
<reference evidence="2 3" key="1">
    <citation type="journal article" date="2012" name="Science">
        <title>The Paleozoic origin of enzymatic lignin decomposition reconstructed from 31 fungal genomes.</title>
        <authorList>
            <person name="Floudas D."/>
            <person name="Binder M."/>
            <person name="Riley R."/>
            <person name="Barry K."/>
            <person name="Blanchette R.A."/>
            <person name="Henrissat B."/>
            <person name="Martinez A.T."/>
            <person name="Otillar R."/>
            <person name="Spatafora J.W."/>
            <person name="Yadav J.S."/>
            <person name="Aerts A."/>
            <person name="Benoit I."/>
            <person name="Boyd A."/>
            <person name="Carlson A."/>
            <person name="Copeland A."/>
            <person name="Coutinho P.M."/>
            <person name="de Vries R.P."/>
            <person name="Ferreira P."/>
            <person name="Findley K."/>
            <person name="Foster B."/>
            <person name="Gaskell J."/>
            <person name="Glotzer D."/>
            <person name="Gorecki P."/>
            <person name="Heitman J."/>
            <person name="Hesse C."/>
            <person name="Hori C."/>
            <person name="Igarashi K."/>
            <person name="Jurgens J.A."/>
            <person name="Kallen N."/>
            <person name="Kersten P."/>
            <person name="Kohler A."/>
            <person name="Kuees U."/>
            <person name="Kumar T.K.A."/>
            <person name="Kuo A."/>
            <person name="LaButti K."/>
            <person name="Larrondo L.F."/>
            <person name="Lindquist E."/>
            <person name="Ling A."/>
            <person name="Lombard V."/>
            <person name="Lucas S."/>
            <person name="Lundell T."/>
            <person name="Martin R."/>
            <person name="McLaughlin D.J."/>
            <person name="Morgenstern I."/>
            <person name="Morin E."/>
            <person name="Murat C."/>
            <person name="Nagy L.G."/>
            <person name="Nolan M."/>
            <person name="Ohm R.A."/>
            <person name="Patyshakuliyeva A."/>
            <person name="Rokas A."/>
            <person name="Ruiz-Duenas F.J."/>
            <person name="Sabat G."/>
            <person name="Salamov A."/>
            <person name="Samejima M."/>
            <person name="Schmutz J."/>
            <person name="Slot J.C."/>
            <person name="St John F."/>
            <person name="Stenlid J."/>
            <person name="Sun H."/>
            <person name="Sun S."/>
            <person name="Syed K."/>
            <person name="Tsang A."/>
            <person name="Wiebenga A."/>
            <person name="Young D."/>
            <person name="Pisabarro A."/>
            <person name="Eastwood D.C."/>
            <person name="Martin F."/>
            <person name="Cullen D."/>
            <person name="Grigoriev I.V."/>
            <person name="Hibbett D.S."/>
        </authorList>
    </citation>
    <scope>NUCLEOTIDE SEQUENCE [LARGE SCALE GENOMIC DNA]</scope>
    <source>
        <strain evidence="2 3">ATCC 11539</strain>
    </source>
</reference>
<keyword evidence="3" id="KW-1185">Reference proteome</keyword>
<evidence type="ECO:0000313" key="2">
    <source>
        <dbReference type="EMBL" id="EPQ57017.1"/>
    </source>
</evidence>
<evidence type="ECO:0000313" key="3">
    <source>
        <dbReference type="Proteomes" id="UP000030669"/>
    </source>
</evidence>
<gene>
    <name evidence="2" type="ORF">GLOTRDRAFT_115112</name>
</gene>
<accession>S7QCG0</accession>
<organism evidence="2 3">
    <name type="scientific">Gloeophyllum trabeum (strain ATCC 11539 / FP-39264 / Madison 617)</name>
    <name type="common">Brown rot fungus</name>
    <dbReference type="NCBI Taxonomy" id="670483"/>
    <lineage>
        <taxon>Eukaryota</taxon>
        <taxon>Fungi</taxon>
        <taxon>Dikarya</taxon>
        <taxon>Basidiomycota</taxon>
        <taxon>Agaricomycotina</taxon>
        <taxon>Agaricomycetes</taxon>
        <taxon>Gloeophyllales</taxon>
        <taxon>Gloeophyllaceae</taxon>
        <taxon>Gloeophyllum</taxon>
    </lineage>
</organism>